<feature type="region of interest" description="Disordered" evidence="1">
    <location>
        <begin position="161"/>
        <end position="234"/>
    </location>
</feature>
<dbReference type="EMBL" id="CAXHTA020000020">
    <property type="protein sequence ID" value="CAL5229160.1"/>
    <property type="molecule type" value="Genomic_DNA"/>
</dbReference>
<protein>
    <submittedName>
        <fullName evidence="2">G12434 protein</fullName>
    </submittedName>
</protein>
<sequence length="234" mass="27172">MLGMTAHQRHKFMMNQYVNFYGGKMPPPPQEETVHTDFDVLKETYRFIRDDGEDAAAEDRWAVRLAKRYYAKLYREYAIVDLSRYKEDKLGLRWRTEAEVLSGKGQFSCGARGCAETRGLATFEVPFGYAEAGQRKEALVKVRLCPEHALQLNYRKNKEALKAQRKAQKKAERRQQRQQDDSEADEEPSGKQEAHEEKGKSRSQRHVQHQIDEKGAGKPELEEEADAFLREMFP</sequence>
<evidence type="ECO:0000313" key="3">
    <source>
        <dbReference type="Proteomes" id="UP001497392"/>
    </source>
</evidence>
<accession>A0ABP1GAB5</accession>
<feature type="compositionally biased region" description="Basic and acidic residues" evidence="1">
    <location>
        <begin position="209"/>
        <end position="220"/>
    </location>
</feature>
<evidence type="ECO:0000256" key="1">
    <source>
        <dbReference type="SAM" id="MobiDB-lite"/>
    </source>
</evidence>
<dbReference type="InterPro" id="IPR019129">
    <property type="entry name" value="Folate-sensitive_fs_Fra10Ac1"/>
</dbReference>
<dbReference type="Proteomes" id="UP001497392">
    <property type="component" value="Unassembled WGS sequence"/>
</dbReference>
<reference evidence="2 3" key="1">
    <citation type="submission" date="2024-06" db="EMBL/GenBank/DDBJ databases">
        <authorList>
            <person name="Kraege A."/>
            <person name="Thomma B."/>
        </authorList>
    </citation>
    <scope>NUCLEOTIDE SEQUENCE [LARGE SCALE GENOMIC DNA]</scope>
</reference>
<organism evidence="2 3">
    <name type="scientific">Coccomyxa viridis</name>
    <dbReference type="NCBI Taxonomy" id="1274662"/>
    <lineage>
        <taxon>Eukaryota</taxon>
        <taxon>Viridiplantae</taxon>
        <taxon>Chlorophyta</taxon>
        <taxon>core chlorophytes</taxon>
        <taxon>Trebouxiophyceae</taxon>
        <taxon>Trebouxiophyceae incertae sedis</taxon>
        <taxon>Coccomyxaceae</taxon>
        <taxon>Coccomyxa</taxon>
    </lineage>
</organism>
<dbReference type="Pfam" id="PF09725">
    <property type="entry name" value="Fra10Ac1"/>
    <property type="match status" value="1"/>
</dbReference>
<dbReference type="InterPro" id="IPR050645">
    <property type="entry name" value="Histidine_acid_phosphatase"/>
</dbReference>
<feature type="compositionally biased region" description="Basic and acidic residues" evidence="1">
    <location>
        <begin position="188"/>
        <end position="200"/>
    </location>
</feature>
<proteinExistence type="predicted"/>
<name>A0ABP1GAB5_9CHLO</name>
<dbReference type="PANTHER" id="PTHR11567">
    <property type="entry name" value="ACID PHOSPHATASE-RELATED"/>
    <property type="match status" value="1"/>
</dbReference>
<comment type="caution">
    <text evidence="2">The sequence shown here is derived from an EMBL/GenBank/DDBJ whole genome shotgun (WGS) entry which is preliminary data.</text>
</comment>
<gene>
    <name evidence="2" type="primary">g12434</name>
    <name evidence="2" type="ORF">VP750_LOCUS11066</name>
</gene>
<keyword evidence="3" id="KW-1185">Reference proteome</keyword>
<evidence type="ECO:0000313" key="2">
    <source>
        <dbReference type="EMBL" id="CAL5229160.1"/>
    </source>
</evidence>
<feature type="compositionally biased region" description="Basic and acidic residues" evidence="1">
    <location>
        <begin position="169"/>
        <end position="180"/>
    </location>
</feature>
<dbReference type="PANTHER" id="PTHR11567:SF25">
    <property type="entry name" value="PROTEIN FRA10AC1"/>
    <property type="match status" value="1"/>
</dbReference>